<feature type="domain" description="DUF1285" evidence="2">
    <location>
        <begin position="87"/>
        <end position="181"/>
    </location>
</feature>
<dbReference type="Gene3D" id="3.10.540.10">
    <property type="entry name" value="duf1285 like domain"/>
    <property type="match status" value="1"/>
</dbReference>
<dbReference type="Gene3D" id="2.30.270.10">
    <property type="entry name" value="duf1285 protein"/>
    <property type="match status" value="1"/>
</dbReference>
<name>A0A558DFN1_9GAMM</name>
<feature type="domain" description="DUF1285" evidence="1">
    <location>
        <begin position="23"/>
        <end position="86"/>
    </location>
</feature>
<evidence type="ECO:0000259" key="2">
    <source>
        <dbReference type="Pfam" id="PF21028"/>
    </source>
</evidence>
<dbReference type="InterPro" id="IPR023361">
    <property type="entry name" value="DUF1285_beta_roll_sf"/>
</dbReference>
<protein>
    <submittedName>
        <fullName evidence="3">DUF1285 domain-containing protein</fullName>
    </submittedName>
</protein>
<evidence type="ECO:0000259" key="1">
    <source>
        <dbReference type="Pfam" id="PF06938"/>
    </source>
</evidence>
<evidence type="ECO:0000313" key="4">
    <source>
        <dbReference type="Proteomes" id="UP000317355"/>
    </source>
</evidence>
<sequence length="186" mass="21072">MPRVENLLSEIQSREAGSTAKKSWNPQNCGEIDIRIAADGAWFHEGRPFQRASLVKLFSTVLRKESDGEFYLLTPAEKLRIQVDDAPFVVTQMEQIFEKEQSTLLFTTNIGEQVIADVHHPIRVEFDHATGEPRPYIHCRDNLDALINRTVYMELVSIGELFEKDGNQHLGVSSQGVQFDLGSVEE</sequence>
<dbReference type="InterPro" id="IPR048342">
    <property type="entry name" value="DUF1285_C"/>
</dbReference>
<dbReference type="Proteomes" id="UP000317355">
    <property type="component" value="Unassembled WGS sequence"/>
</dbReference>
<proteinExistence type="predicted"/>
<gene>
    <name evidence="3" type="ORF">FHK82_02375</name>
</gene>
<dbReference type="AlphaFoldDB" id="A0A558DFN1"/>
<organism evidence="3 4">
    <name type="scientific">Sedimenticola thiotaurini</name>
    <dbReference type="NCBI Taxonomy" id="1543721"/>
    <lineage>
        <taxon>Bacteria</taxon>
        <taxon>Pseudomonadati</taxon>
        <taxon>Pseudomonadota</taxon>
        <taxon>Gammaproteobacteria</taxon>
        <taxon>Chromatiales</taxon>
        <taxon>Sedimenticolaceae</taxon>
        <taxon>Sedimenticola</taxon>
    </lineage>
</organism>
<evidence type="ECO:0000313" key="3">
    <source>
        <dbReference type="EMBL" id="TVT59845.1"/>
    </source>
</evidence>
<dbReference type="PIRSF" id="PIRSF029557">
    <property type="entry name" value="UCP029557"/>
    <property type="match status" value="1"/>
</dbReference>
<comment type="caution">
    <text evidence="3">The sequence shown here is derived from an EMBL/GenBank/DDBJ whole genome shotgun (WGS) entry which is preliminary data.</text>
</comment>
<dbReference type="InterPro" id="IPR048341">
    <property type="entry name" value="DUF1285_N"/>
</dbReference>
<dbReference type="Pfam" id="PF21028">
    <property type="entry name" value="DUF1285_C"/>
    <property type="match status" value="1"/>
</dbReference>
<dbReference type="InterPro" id="IPR010707">
    <property type="entry name" value="DUF1285"/>
</dbReference>
<dbReference type="EMBL" id="VMRY01000003">
    <property type="protein sequence ID" value="TVT59845.1"/>
    <property type="molecule type" value="Genomic_DNA"/>
</dbReference>
<reference evidence="3 4" key="1">
    <citation type="submission" date="2019-07" db="EMBL/GenBank/DDBJ databases">
        <title>The pathways for chlorine oxyanion respiration interact through the shared metabolite chlorate.</title>
        <authorList>
            <person name="Barnum T.P."/>
            <person name="Cheng Y."/>
            <person name="Hill K.A."/>
            <person name="Lucas L.N."/>
            <person name="Carlson H.K."/>
            <person name="Coates J.D."/>
        </authorList>
    </citation>
    <scope>NUCLEOTIDE SEQUENCE [LARGE SCALE GENOMIC DNA]</scope>
    <source>
        <strain evidence="3">BK-3</strain>
    </source>
</reference>
<accession>A0A558DFN1</accession>
<dbReference type="Pfam" id="PF06938">
    <property type="entry name" value="DUF1285_N"/>
    <property type="match status" value="1"/>
</dbReference>